<dbReference type="Proteomes" id="UP000317315">
    <property type="component" value="Unassembled WGS sequence"/>
</dbReference>
<gene>
    <name evidence="8" type="ORF">SAMN06269117_11838</name>
</gene>
<dbReference type="PROSITE" id="PS00704">
    <property type="entry name" value="PROK_CO2_ANHYDRASE_1"/>
    <property type="match status" value="1"/>
</dbReference>
<comment type="catalytic activity">
    <reaction evidence="6">
        <text>hydrogencarbonate + H(+) = CO2 + H2O</text>
        <dbReference type="Rhea" id="RHEA:10748"/>
        <dbReference type="ChEBI" id="CHEBI:15377"/>
        <dbReference type="ChEBI" id="CHEBI:15378"/>
        <dbReference type="ChEBI" id="CHEBI:16526"/>
        <dbReference type="ChEBI" id="CHEBI:17544"/>
        <dbReference type="EC" id="4.2.1.1"/>
    </reaction>
</comment>
<name>A0A521DAY6_9BACT</name>
<dbReference type="InterPro" id="IPR036874">
    <property type="entry name" value="Carbonic_anhydrase_sf"/>
</dbReference>
<evidence type="ECO:0000256" key="6">
    <source>
        <dbReference type="ARBA" id="ARBA00048348"/>
    </source>
</evidence>
<dbReference type="Gene3D" id="3.40.1050.10">
    <property type="entry name" value="Carbonic anhydrase"/>
    <property type="match status" value="1"/>
</dbReference>
<feature type="binding site" evidence="7">
    <location>
        <position position="97"/>
    </location>
    <ligand>
        <name>Zn(2+)</name>
        <dbReference type="ChEBI" id="CHEBI:29105"/>
    </ligand>
</feature>
<keyword evidence="3 7" id="KW-0479">Metal-binding</keyword>
<dbReference type="CDD" id="cd00382">
    <property type="entry name" value="beta_CA"/>
    <property type="match status" value="1"/>
</dbReference>
<comment type="cofactor">
    <cofactor evidence="7">
        <name>Zn(2+)</name>
        <dbReference type="ChEBI" id="CHEBI:29105"/>
    </cofactor>
    <text evidence="7">Binds 1 zinc ion per subunit.</text>
</comment>
<keyword evidence="4 7" id="KW-0862">Zinc</keyword>
<dbReference type="RefSeq" id="WP_185954283.1">
    <property type="nucleotide sequence ID" value="NZ_FXTM01000018.1"/>
</dbReference>
<dbReference type="GO" id="GO:0008270">
    <property type="term" value="F:zinc ion binding"/>
    <property type="evidence" value="ECO:0007669"/>
    <property type="project" value="InterPro"/>
</dbReference>
<protein>
    <recommendedName>
        <fullName evidence="2">carbonic anhydrase</fullName>
        <ecNumber evidence="2">4.2.1.1</ecNumber>
    </recommendedName>
</protein>
<proteinExistence type="inferred from homology"/>
<organism evidence="8 9">
    <name type="scientific">Balnearium lithotrophicum</name>
    <dbReference type="NCBI Taxonomy" id="223788"/>
    <lineage>
        <taxon>Bacteria</taxon>
        <taxon>Pseudomonadati</taxon>
        <taxon>Aquificota</taxon>
        <taxon>Aquificia</taxon>
        <taxon>Desulfurobacteriales</taxon>
        <taxon>Desulfurobacteriaceae</taxon>
        <taxon>Balnearium</taxon>
    </lineage>
</organism>
<dbReference type="PANTHER" id="PTHR11002">
    <property type="entry name" value="CARBONIC ANHYDRASE"/>
    <property type="match status" value="1"/>
</dbReference>
<accession>A0A521DAY6</accession>
<feature type="binding site" evidence="7">
    <location>
        <position position="100"/>
    </location>
    <ligand>
        <name>Zn(2+)</name>
        <dbReference type="ChEBI" id="CHEBI:29105"/>
    </ligand>
</feature>
<dbReference type="Pfam" id="PF00484">
    <property type="entry name" value="Pro_CA"/>
    <property type="match status" value="1"/>
</dbReference>
<evidence type="ECO:0000256" key="4">
    <source>
        <dbReference type="ARBA" id="ARBA00022833"/>
    </source>
</evidence>
<dbReference type="AlphaFoldDB" id="A0A521DAY6"/>
<comment type="similarity">
    <text evidence="1">Belongs to the beta-class carbonic anhydrase family.</text>
</comment>
<dbReference type="GO" id="GO:0015976">
    <property type="term" value="P:carbon utilization"/>
    <property type="evidence" value="ECO:0007669"/>
    <property type="project" value="InterPro"/>
</dbReference>
<sequence>MERRKAEEVVKEILLDNETFVSDRGREFFEDHIEEQHPTVTLVTCSDSRVHPTVLSREVMNRVFVIRNIGNQIENSLGSVDYGVFHLKTPVLLILGHVNCGAIKAFLEGYEDERESIRGELDHLCIPVSRFKRTGDFNSDWLRAIEENVNWQVRIALERYGILIRRNLLVVLGAIYDFANVYGKGYGRIVLKSVNGIRDREGILKHGALSLIPQELRKNFV</sequence>
<dbReference type="InterPro" id="IPR001765">
    <property type="entry name" value="Carbonic_anhydrase"/>
</dbReference>
<evidence type="ECO:0000256" key="3">
    <source>
        <dbReference type="ARBA" id="ARBA00022723"/>
    </source>
</evidence>
<keyword evidence="9" id="KW-1185">Reference proteome</keyword>
<keyword evidence="5" id="KW-0456">Lyase</keyword>
<dbReference type="InterPro" id="IPR015892">
    <property type="entry name" value="Carbonic_anhydrase_CS"/>
</dbReference>
<dbReference type="PANTHER" id="PTHR11002:SF76">
    <property type="entry name" value="CARBONIC ANHYDRASE"/>
    <property type="match status" value="1"/>
</dbReference>
<dbReference type="SMART" id="SM00947">
    <property type="entry name" value="Pro_CA"/>
    <property type="match status" value="1"/>
</dbReference>
<feature type="binding site" evidence="7">
    <location>
        <position position="47"/>
    </location>
    <ligand>
        <name>Zn(2+)</name>
        <dbReference type="ChEBI" id="CHEBI:29105"/>
    </ligand>
</feature>
<evidence type="ECO:0000256" key="5">
    <source>
        <dbReference type="ARBA" id="ARBA00023239"/>
    </source>
</evidence>
<feature type="binding site" evidence="7">
    <location>
        <position position="45"/>
    </location>
    <ligand>
        <name>Zn(2+)</name>
        <dbReference type="ChEBI" id="CHEBI:29105"/>
    </ligand>
</feature>
<dbReference type="EC" id="4.2.1.1" evidence="2"/>
<evidence type="ECO:0000313" key="8">
    <source>
        <dbReference type="EMBL" id="SMO68241.1"/>
    </source>
</evidence>
<evidence type="ECO:0000256" key="2">
    <source>
        <dbReference type="ARBA" id="ARBA00012925"/>
    </source>
</evidence>
<reference evidence="8 9" key="1">
    <citation type="submission" date="2017-05" db="EMBL/GenBank/DDBJ databases">
        <authorList>
            <person name="Varghese N."/>
            <person name="Submissions S."/>
        </authorList>
    </citation>
    <scope>NUCLEOTIDE SEQUENCE [LARGE SCALE GENOMIC DNA]</scope>
    <source>
        <strain evidence="8 9">DSM 16304</strain>
    </source>
</reference>
<evidence type="ECO:0000256" key="1">
    <source>
        <dbReference type="ARBA" id="ARBA00006217"/>
    </source>
</evidence>
<evidence type="ECO:0000256" key="7">
    <source>
        <dbReference type="PIRSR" id="PIRSR601765-1"/>
    </source>
</evidence>
<dbReference type="GO" id="GO:0004089">
    <property type="term" value="F:carbonate dehydratase activity"/>
    <property type="evidence" value="ECO:0007669"/>
    <property type="project" value="UniProtKB-EC"/>
</dbReference>
<evidence type="ECO:0000313" key="9">
    <source>
        <dbReference type="Proteomes" id="UP000317315"/>
    </source>
</evidence>
<dbReference type="EMBL" id="FXTM01000018">
    <property type="protein sequence ID" value="SMO68241.1"/>
    <property type="molecule type" value="Genomic_DNA"/>
</dbReference>
<dbReference type="SUPFAM" id="SSF53056">
    <property type="entry name" value="beta-carbonic anhydrase, cab"/>
    <property type="match status" value="1"/>
</dbReference>